<evidence type="ECO:0000256" key="1">
    <source>
        <dbReference type="SAM" id="MobiDB-lite"/>
    </source>
</evidence>
<dbReference type="EMBL" id="VSWD01000011">
    <property type="protein sequence ID" value="KAK3088439.1"/>
    <property type="molecule type" value="Genomic_DNA"/>
</dbReference>
<dbReference type="SUPFAM" id="SSF63825">
    <property type="entry name" value="YWTD domain"/>
    <property type="match status" value="1"/>
</dbReference>
<evidence type="ECO:0008006" key="4">
    <source>
        <dbReference type="Google" id="ProtNLM"/>
    </source>
</evidence>
<evidence type="ECO:0000313" key="2">
    <source>
        <dbReference type="EMBL" id="KAK3088439.1"/>
    </source>
</evidence>
<feature type="region of interest" description="Disordered" evidence="1">
    <location>
        <begin position="130"/>
        <end position="150"/>
    </location>
</feature>
<accession>A0AA89BZI5</accession>
<evidence type="ECO:0000313" key="3">
    <source>
        <dbReference type="Proteomes" id="UP001186944"/>
    </source>
</evidence>
<gene>
    <name evidence="2" type="ORF">FSP39_019213</name>
</gene>
<reference evidence="2" key="1">
    <citation type="submission" date="2019-08" db="EMBL/GenBank/DDBJ databases">
        <title>The improved chromosome-level genome for the pearl oyster Pinctada fucata martensii using PacBio sequencing and Hi-C.</title>
        <authorList>
            <person name="Zheng Z."/>
        </authorList>
    </citation>
    <scope>NUCLEOTIDE SEQUENCE</scope>
    <source>
        <strain evidence="2">ZZ-2019</strain>
        <tissue evidence="2">Adductor muscle</tissue>
    </source>
</reference>
<keyword evidence="3" id="KW-1185">Reference proteome</keyword>
<dbReference type="Proteomes" id="UP001186944">
    <property type="component" value="Unassembled WGS sequence"/>
</dbReference>
<proteinExistence type="predicted"/>
<feature type="compositionally biased region" description="Basic and acidic residues" evidence="1">
    <location>
        <begin position="31"/>
        <end position="43"/>
    </location>
</feature>
<feature type="compositionally biased region" description="Acidic residues" evidence="1">
    <location>
        <begin position="13"/>
        <end position="30"/>
    </location>
</feature>
<organism evidence="2 3">
    <name type="scientific">Pinctada imbricata</name>
    <name type="common">Atlantic pearl-oyster</name>
    <name type="synonym">Pinctada martensii</name>
    <dbReference type="NCBI Taxonomy" id="66713"/>
    <lineage>
        <taxon>Eukaryota</taxon>
        <taxon>Metazoa</taxon>
        <taxon>Spiralia</taxon>
        <taxon>Lophotrochozoa</taxon>
        <taxon>Mollusca</taxon>
        <taxon>Bivalvia</taxon>
        <taxon>Autobranchia</taxon>
        <taxon>Pteriomorphia</taxon>
        <taxon>Pterioida</taxon>
        <taxon>Pterioidea</taxon>
        <taxon>Pteriidae</taxon>
        <taxon>Pinctada</taxon>
    </lineage>
</organism>
<name>A0AA89BZI5_PINIB</name>
<dbReference type="Gene3D" id="2.120.10.30">
    <property type="entry name" value="TolB, C-terminal domain"/>
    <property type="match status" value="2"/>
</dbReference>
<protein>
    <recommendedName>
        <fullName evidence="4">Tripartite motif-containing protein 2</fullName>
    </recommendedName>
</protein>
<feature type="region of interest" description="Disordered" evidence="1">
    <location>
        <begin position="1"/>
        <end position="60"/>
    </location>
</feature>
<sequence>MDEEEVNEKGECETIESVDEETQTDDELDDDEKKESTKCKGEGEIETEDNEETPEGGLSEEDFTSEQLKGYICNLQNEVLAELCNVLKLVEDEENSLDGEITTISEQIESQCDEIKSHVDKSKNDMLEKLSGEKHSRAKKSKQKKDELTKQKEELEKLLNDCRFFLMRGGEDMIKFYADKCPRLTQFCFDYTASTTSYEAGMIDIPEIRRTIGVLNLGTQMKGPPLKTTLITFPDDGLYETTAEVVLRFNTYNIIQDIRTTSAGDAWITDEDSHNIVKYNSTGKVLKTLNSHCYNECFVINKDGDFLVCNYWDKRIMKVTEKDEVSVLIDELPAPPTGICINHEDNIVICMKDHPYIPIYSPDGKTKLHQMDLKEPRHMGDEVDEVFLTDGNYCYKRAIFQIDSPYRIFQNRRRDYIIVDGKYRYQIVCLDQNGKFRWKYVCQQLEDVYPYNICCTQDDDILVADVETQRFHVINQEGQFMKYILYDQLGLDDAWSMSVDNTGRLWTGQDDGIVNIMNLALDPALP</sequence>
<dbReference type="InterPro" id="IPR011042">
    <property type="entry name" value="6-blade_b-propeller_TolB-like"/>
</dbReference>
<comment type="caution">
    <text evidence="2">The sequence shown here is derived from an EMBL/GenBank/DDBJ whole genome shotgun (WGS) entry which is preliminary data.</text>
</comment>
<dbReference type="AlphaFoldDB" id="A0AA89BZI5"/>
<feature type="compositionally biased region" description="Acidic residues" evidence="1">
    <location>
        <begin position="44"/>
        <end position="60"/>
    </location>
</feature>